<dbReference type="Proteomes" id="UP001232445">
    <property type="component" value="Unassembled WGS sequence"/>
</dbReference>
<feature type="transmembrane region" description="Helical" evidence="9">
    <location>
        <begin position="139"/>
        <end position="159"/>
    </location>
</feature>
<evidence type="ECO:0000256" key="7">
    <source>
        <dbReference type="ARBA" id="ARBA00023136"/>
    </source>
</evidence>
<evidence type="ECO:0000256" key="5">
    <source>
        <dbReference type="ARBA" id="ARBA00022692"/>
    </source>
</evidence>
<feature type="domain" description="Tripartite ATP-independent periplasmic transporters DctQ component" evidence="10">
    <location>
        <begin position="31"/>
        <end position="163"/>
    </location>
</feature>
<gene>
    <name evidence="11" type="ORF">J2S00_001144</name>
</gene>
<evidence type="ECO:0000313" key="12">
    <source>
        <dbReference type="Proteomes" id="UP001232445"/>
    </source>
</evidence>
<accession>A0ABU0CPM8</accession>
<evidence type="ECO:0000256" key="8">
    <source>
        <dbReference type="ARBA" id="ARBA00038436"/>
    </source>
</evidence>
<keyword evidence="12" id="KW-1185">Reference proteome</keyword>
<dbReference type="Pfam" id="PF04290">
    <property type="entry name" value="DctQ"/>
    <property type="match status" value="1"/>
</dbReference>
<comment type="caution">
    <text evidence="11">The sequence shown here is derived from an EMBL/GenBank/DDBJ whole genome shotgun (WGS) entry which is preliminary data.</text>
</comment>
<comment type="similarity">
    <text evidence="8">Belongs to the TRAP transporter small permease family.</text>
</comment>
<name>A0ABU0CPM8_9BACI</name>
<protein>
    <submittedName>
        <fullName evidence="11">TRAP-type C4-dicarboxylate transport system permease small subunit</fullName>
    </submittedName>
</protein>
<evidence type="ECO:0000256" key="4">
    <source>
        <dbReference type="ARBA" id="ARBA00022519"/>
    </source>
</evidence>
<keyword evidence="5 9" id="KW-0812">Transmembrane</keyword>
<keyword evidence="2" id="KW-0813">Transport</keyword>
<dbReference type="InterPro" id="IPR007387">
    <property type="entry name" value="TRAP_DctQ"/>
</dbReference>
<dbReference type="RefSeq" id="WP_307336572.1">
    <property type="nucleotide sequence ID" value="NZ_JAUSUQ010000003.1"/>
</dbReference>
<keyword evidence="3" id="KW-1003">Cell membrane</keyword>
<evidence type="ECO:0000259" key="10">
    <source>
        <dbReference type="Pfam" id="PF04290"/>
    </source>
</evidence>
<evidence type="ECO:0000256" key="9">
    <source>
        <dbReference type="SAM" id="Phobius"/>
    </source>
</evidence>
<evidence type="ECO:0000256" key="2">
    <source>
        <dbReference type="ARBA" id="ARBA00022448"/>
    </source>
</evidence>
<dbReference type="InterPro" id="IPR055348">
    <property type="entry name" value="DctQ"/>
</dbReference>
<evidence type="ECO:0000256" key="6">
    <source>
        <dbReference type="ARBA" id="ARBA00022989"/>
    </source>
</evidence>
<reference evidence="11 12" key="1">
    <citation type="submission" date="2023-07" db="EMBL/GenBank/DDBJ databases">
        <title>Genomic Encyclopedia of Type Strains, Phase IV (KMG-IV): sequencing the most valuable type-strain genomes for metagenomic binning, comparative biology and taxonomic classification.</title>
        <authorList>
            <person name="Goeker M."/>
        </authorList>
    </citation>
    <scope>NUCLEOTIDE SEQUENCE [LARGE SCALE GENOMIC DNA]</scope>
    <source>
        <strain evidence="11 12">DSM 17740</strain>
    </source>
</reference>
<evidence type="ECO:0000256" key="3">
    <source>
        <dbReference type="ARBA" id="ARBA00022475"/>
    </source>
</evidence>
<keyword evidence="7 9" id="KW-0472">Membrane</keyword>
<keyword evidence="4" id="KW-0997">Cell inner membrane</keyword>
<dbReference type="PANTHER" id="PTHR35011">
    <property type="entry name" value="2,3-DIKETO-L-GULONATE TRAP TRANSPORTER SMALL PERMEASE PROTEIN YIAM"/>
    <property type="match status" value="1"/>
</dbReference>
<organism evidence="11 12">
    <name type="scientific">Caldalkalibacillus uzonensis</name>
    <dbReference type="NCBI Taxonomy" id="353224"/>
    <lineage>
        <taxon>Bacteria</taxon>
        <taxon>Bacillati</taxon>
        <taxon>Bacillota</taxon>
        <taxon>Bacilli</taxon>
        <taxon>Bacillales</taxon>
        <taxon>Bacillaceae</taxon>
        <taxon>Caldalkalibacillus</taxon>
    </lineage>
</organism>
<sequence length="173" mass="19764">MENKQSHKLRKIFDSMIANLCFIGAVWIVFLMVIIFADVVGRGLFNTPIPGIPEIVKNSIVGLTFLQIAHVLRKGRHIRTTVIYDRVPQYWKKVLDTMASLAGMIVFIMIFFATLEPAYRAFVTWNFEGNYVRIPTFPTYALILLGSLLMTLQFALSMYDSLRRPRAKTDKGA</sequence>
<evidence type="ECO:0000313" key="11">
    <source>
        <dbReference type="EMBL" id="MDQ0338360.1"/>
    </source>
</evidence>
<dbReference type="PANTHER" id="PTHR35011:SF10">
    <property type="entry name" value="TRAP TRANSPORTER SMALL PERMEASE PROTEIN"/>
    <property type="match status" value="1"/>
</dbReference>
<evidence type="ECO:0000256" key="1">
    <source>
        <dbReference type="ARBA" id="ARBA00004429"/>
    </source>
</evidence>
<feature type="transmembrane region" description="Helical" evidence="9">
    <location>
        <begin position="94"/>
        <end position="119"/>
    </location>
</feature>
<keyword evidence="6 9" id="KW-1133">Transmembrane helix</keyword>
<comment type="subcellular location">
    <subcellularLocation>
        <location evidence="1">Cell inner membrane</location>
        <topology evidence="1">Multi-pass membrane protein</topology>
    </subcellularLocation>
</comment>
<proteinExistence type="inferred from homology"/>
<feature type="transmembrane region" description="Helical" evidence="9">
    <location>
        <begin position="12"/>
        <end position="35"/>
    </location>
</feature>
<dbReference type="EMBL" id="JAUSUQ010000003">
    <property type="protein sequence ID" value="MDQ0338360.1"/>
    <property type="molecule type" value="Genomic_DNA"/>
</dbReference>